<sequence>MSVKDNSLGGINPSPGDAWSNDQFIGSIDCFHHFFEAQTVRTPDAIAVMSEQGSLTYAQLNQRSNQLAHYLRGLGVAPEVLVGVCAEPSLQMIVSLLAVLKAGGAYVPIDPAYPTNRLDFILQDTQVSVILTQEHLFHVLPDTKARVIALADDWQAFADQNEENIESGATSASLAYVIHTSGSTGQPKGVMIPHGGIINQLHWRLTTFPLTESDRVLQNISFSFDPSVWQIFWPLACGAQVVLPKPGGQKDLAYLLQLIGQQQITVIALVPSMLRVLLDQPGFEVCRGLRYMFCGGEGLPLDLQAKFFERLDLDGVLHNVYGPTEASIDATSWCCERNSQRAIAPIGKPITNAQIYLLDSDLQPVAEGEAGELYIGGAGLARGYLNRPDLTNEKFVLNPFSNQPGDRLYRTGDLGRYLPDGNIEFLGRIDYQVKIRGFRIELEEIGASLKQCPGVKDGVVVVREDVPGNKRLVAYYIREAEMIEPKHLRAYLADKLPSYMVPATFVEMTEFPLNPNGKLDRRALPAPEQQTCFDSVFVAPKDAFEVGLAQIWEELLRVQPIGVKDNFFELGGDSLMTVQLFSKVEQKFGKKLPLSTLVTAPTIAELAQVLRSNEATIREMTVLLKQGTGRSSFFIIHDGDGETLLYRSLANRLSPSLTVYGVQPHGSDDFPILHTRIEEMATSYVRAIRKVQPEGPYLLGGLCAGGVLAFEVAVQLQQQGQQVGMVAIIDAADVEATEKSGYILNQRLDRFSTIFRKSAEMKPHRQALFLLNQMKQRTVNLISYEVRKNYEALRDQFQLVLFKYFLDHDMQLPAFVKHIPVRNILALAREQYTPQCLFDGEIQLYRATKRSPIFDNTPIDDTPYIERFSDPLLGWGERATQGVQAYDIPGGHSSMLQEPNVQVIAEKIQSHIDNVELHAEAKQSLASPLLPAP</sequence>
<evidence type="ECO:0000256" key="3">
    <source>
        <dbReference type="ARBA" id="ARBA00022553"/>
    </source>
</evidence>
<dbReference type="FunFam" id="3.40.50.12780:FF:000012">
    <property type="entry name" value="Non-ribosomal peptide synthetase"/>
    <property type="match status" value="1"/>
</dbReference>
<dbReference type="GO" id="GO:0044550">
    <property type="term" value="P:secondary metabolite biosynthetic process"/>
    <property type="evidence" value="ECO:0007669"/>
    <property type="project" value="UniProtKB-ARBA"/>
</dbReference>
<proteinExistence type="predicted"/>
<dbReference type="InterPro" id="IPR010071">
    <property type="entry name" value="AA_adenyl_dom"/>
</dbReference>
<dbReference type="InterPro" id="IPR001031">
    <property type="entry name" value="Thioesterase"/>
</dbReference>
<dbReference type="InterPro" id="IPR029058">
    <property type="entry name" value="AB_hydrolase_fold"/>
</dbReference>
<dbReference type="GO" id="GO:0031177">
    <property type="term" value="F:phosphopantetheine binding"/>
    <property type="evidence" value="ECO:0007669"/>
    <property type="project" value="InterPro"/>
</dbReference>
<comment type="cofactor">
    <cofactor evidence="1">
        <name>pantetheine 4'-phosphate</name>
        <dbReference type="ChEBI" id="CHEBI:47942"/>
    </cofactor>
</comment>
<organism evidence="5">
    <name type="scientific">Oscillatoriales cyanobacterium SpSt-418</name>
    <dbReference type="NCBI Taxonomy" id="2282169"/>
    <lineage>
        <taxon>Bacteria</taxon>
        <taxon>Bacillati</taxon>
        <taxon>Cyanobacteriota</taxon>
        <taxon>Cyanophyceae</taxon>
        <taxon>Oscillatoriophycideae</taxon>
        <taxon>Oscillatoriales</taxon>
    </lineage>
</organism>
<dbReference type="Gene3D" id="3.40.50.980">
    <property type="match status" value="2"/>
</dbReference>
<dbReference type="InterPro" id="IPR000873">
    <property type="entry name" value="AMP-dep_synth/lig_dom"/>
</dbReference>
<dbReference type="GO" id="GO:0005829">
    <property type="term" value="C:cytosol"/>
    <property type="evidence" value="ECO:0007669"/>
    <property type="project" value="TreeGrafter"/>
</dbReference>
<dbReference type="EMBL" id="DSRU01000220">
    <property type="protein sequence ID" value="HFM98993.1"/>
    <property type="molecule type" value="Genomic_DNA"/>
</dbReference>
<reference evidence="5" key="1">
    <citation type="journal article" date="2020" name="mSystems">
        <title>Genome- and Community-Level Interaction Insights into Carbon Utilization and Element Cycling Functions of Hydrothermarchaeota in Hydrothermal Sediment.</title>
        <authorList>
            <person name="Zhou Z."/>
            <person name="Liu Y."/>
            <person name="Xu W."/>
            <person name="Pan J."/>
            <person name="Luo Z.H."/>
            <person name="Li M."/>
        </authorList>
    </citation>
    <scope>NUCLEOTIDE SEQUENCE [LARGE SCALE GENOMIC DNA]</scope>
    <source>
        <strain evidence="5">SpSt-418</strain>
    </source>
</reference>
<dbReference type="Gene3D" id="3.40.50.1820">
    <property type="entry name" value="alpha/beta hydrolase"/>
    <property type="match status" value="1"/>
</dbReference>
<dbReference type="FunFam" id="3.30.300.30:FF:000010">
    <property type="entry name" value="Enterobactin synthetase component F"/>
    <property type="match status" value="1"/>
</dbReference>
<dbReference type="Pfam" id="PF00550">
    <property type="entry name" value="PP-binding"/>
    <property type="match status" value="1"/>
</dbReference>
<dbReference type="SMART" id="SM00823">
    <property type="entry name" value="PKS_PP"/>
    <property type="match status" value="1"/>
</dbReference>
<dbReference type="GO" id="GO:0043041">
    <property type="term" value="P:amino acid activation for nonribosomal peptide biosynthetic process"/>
    <property type="evidence" value="ECO:0007669"/>
    <property type="project" value="TreeGrafter"/>
</dbReference>
<dbReference type="InterPro" id="IPR020806">
    <property type="entry name" value="PKS_PP-bd"/>
</dbReference>
<dbReference type="GO" id="GO:0072330">
    <property type="term" value="P:monocarboxylic acid biosynthetic process"/>
    <property type="evidence" value="ECO:0007669"/>
    <property type="project" value="UniProtKB-ARBA"/>
</dbReference>
<dbReference type="AlphaFoldDB" id="A0A7C3PFH7"/>
<dbReference type="SUPFAM" id="SSF53474">
    <property type="entry name" value="alpha/beta-Hydrolases"/>
    <property type="match status" value="1"/>
</dbReference>
<dbReference type="Pfam" id="PF00501">
    <property type="entry name" value="AMP-binding"/>
    <property type="match status" value="1"/>
</dbReference>
<dbReference type="PANTHER" id="PTHR45527">
    <property type="entry name" value="NONRIBOSOMAL PEPTIDE SYNTHETASE"/>
    <property type="match status" value="1"/>
</dbReference>
<keyword evidence="3" id="KW-0597">Phosphoprotein</keyword>
<name>A0A7C3PFH7_9CYAN</name>
<dbReference type="Pfam" id="PF00975">
    <property type="entry name" value="Thioesterase"/>
    <property type="match status" value="1"/>
</dbReference>
<evidence type="ECO:0000313" key="5">
    <source>
        <dbReference type="EMBL" id="HFM98993.1"/>
    </source>
</evidence>
<dbReference type="FunFam" id="3.40.50.980:FF:000001">
    <property type="entry name" value="Non-ribosomal peptide synthetase"/>
    <property type="match status" value="1"/>
</dbReference>
<dbReference type="Pfam" id="PF13193">
    <property type="entry name" value="AMP-binding_C"/>
    <property type="match status" value="1"/>
</dbReference>
<dbReference type="SUPFAM" id="SSF56801">
    <property type="entry name" value="Acetyl-CoA synthetase-like"/>
    <property type="match status" value="1"/>
</dbReference>
<evidence type="ECO:0000256" key="2">
    <source>
        <dbReference type="ARBA" id="ARBA00022450"/>
    </source>
</evidence>
<dbReference type="CDD" id="cd05930">
    <property type="entry name" value="A_NRPS"/>
    <property type="match status" value="1"/>
</dbReference>
<dbReference type="Gene3D" id="2.30.38.10">
    <property type="entry name" value="Luciferase, Domain 3"/>
    <property type="match status" value="1"/>
</dbReference>
<gene>
    <name evidence="5" type="ORF">ENR64_14800</name>
</gene>
<dbReference type="InterPro" id="IPR020845">
    <property type="entry name" value="AMP-binding_CS"/>
</dbReference>
<keyword evidence="2" id="KW-0596">Phosphopantetheine</keyword>
<dbReference type="PROSITE" id="PS00455">
    <property type="entry name" value="AMP_BINDING"/>
    <property type="match status" value="1"/>
</dbReference>
<dbReference type="InterPro" id="IPR009081">
    <property type="entry name" value="PP-bd_ACP"/>
</dbReference>
<dbReference type="FunFam" id="1.10.1200.10:FF:000016">
    <property type="entry name" value="Non-ribosomal peptide synthase"/>
    <property type="match status" value="1"/>
</dbReference>
<protein>
    <submittedName>
        <fullName evidence="5">Amino acid adenylation domain-containing protein</fullName>
    </submittedName>
</protein>
<evidence type="ECO:0000256" key="1">
    <source>
        <dbReference type="ARBA" id="ARBA00001957"/>
    </source>
</evidence>
<dbReference type="InterPro" id="IPR045851">
    <property type="entry name" value="AMP-bd_C_sf"/>
</dbReference>
<dbReference type="PANTHER" id="PTHR45527:SF1">
    <property type="entry name" value="FATTY ACID SYNTHASE"/>
    <property type="match status" value="1"/>
</dbReference>
<dbReference type="NCBIfam" id="TIGR01733">
    <property type="entry name" value="AA-adenyl-dom"/>
    <property type="match status" value="1"/>
</dbReference>
<dbReference type="Gene3D" id="1.10.1200.10">
    <property type="entry name" value="ACP-like"/>
    <property type="match status" value="1"/>
</dbReference>
<dbReference type="PROSITE" id="PS50075">
    <property type="entry name" value="CARRIER"/>
    <property type="match status" value="1"/>
</dbReference>
<dbReference type="SUPFAM" id="SSF47336">
    <property type="entry name" value="ACP-like"/>
    <property type="match status" value="1"/>
</dbReference>
<dbReference type="InterPro" id="IPR025110">
    <property type="entry name" value="AMP-bd_C"/>
</dbReference>
<accession>A0A7C3PFH7</accession>
<dbReference type="Gene3D" id="3.30.300.30">
    <property type="match status" value="1"/>
</dbReference>
<evidence type="ECO:0000259" key="4">
    <source>
        <dbReference type="PROSITE" id="PS50075"/>
    </source>
</evidence>
<dbReference type="InterPro" id="IPR036736">
    <property type="entry name" value="ACP-like_sf"/>
</dbReference>
<dbReference type="FunFam" id="2.30.38.10:FF:000001">
    <property type="entry name" value="Non-ribosomal peptide synthetase PvdI"/>
    <property type="match status" value="1"/>
</dbReference>
<comment type="caution">
    <text evidence="5">The sequence shown here is derived from an EMBL/GenBank/DDBJ whole genome shotgun (WGS) entry which is preliminary data.</text>
</comment>
<feature type="domain" description="Carrier" evidence="4">
    <location>
        <begin position="539"/>
        <end position="614"/>
    </location>
</feature>